<dbReference type="Proteomes" id="UP000008022">
    <property type="component" value="Unassembled WGS sequence"/>
</dbReference>
<proteinExistence type="predicted"/>
<reference evidence="1" key="2">
    <citation type="submission" date="2015-06" db="UniProtKB">
        <authorList>
            <consortium name="EnsemblPlants"/>
        </authorList>
    </citation>
    <scope>IDENTIFICATION</scope>
</reference>
<dbReference type="HOGENOM" id="CLU_2403483_0_0_1"/>
<protein>
    <submittedName>
        <fullName evidence="1">Uncharacterized protein</fullName>
    </submittedName>
</protein>
<name>A0A0E0QX65_ORYRU</name>
<accession>A0A0E0QX65</accession>
<dbReference type="Gramene" id="ORUFI10G05020.1">
    <property type="protein sequence ID" value="ORUFI10G05020.1"/>
    <property type="gene ID" value="ORUFI10G05020"/>
</dbReference>
<organism evidence="1 2">
    <name type="scientific">Oryza rufipogon</name>
    <name type="common">Brownbeard rice</name>
    <name type="synonym">Asian wild rice</name>
    <dbReference type="NCBI Taxonomy" id="4529"/>
    <lineage>
        <taxon>Eukaryota</taxon>
        <taxon>Viridiplantae</taxon>
        <taxon>Streptophyta</taxon>
        <taxon>Embryophyta</taxon>
        <taxon>Tracheophyta</taxon>
        <taxon>Spermatophyta</taxon>
        <taxon>Magnoliopsida</taxon>
        <taxon>Liliopsida</taxon>
        <taxon>Poales</taxon>
        <taxon>Poaceae</taxon>
        <taxon>BOP clade</taxon>
        <taxon>Oryzoideae</taxon>
        <taxon>Oryzeae</taxon>
        <taxon>Oryzinae</taxon>
        <taxon>Oryza</taxon>
    </lineage>
</organism>
<dbReference type="EnsemblPlants" id="ORUFI10G05020.1">
    <property type="protein sequence ID" value="ORUFI10G05020.1"/>
    <property type="gene ID" value="ORUFI10G05020"/>
</dbReference>
<evidence type="ECO:0000313" key="1">
    <source>
        <dbReference type="EnsemblPlants" id="ORUFI10G05020.1"/>
    </source>
</evidence>
<reference evidence="2" key="1">
    <citation type="submission" date="2013-06" db="EMBL/GenBank/DDBJ databases">
        <authorList>
            <person name="Zhao Q."/>
        </authorList>
    </citation>
    <scope>NUCLEOTIDE SEQUENCE</scope>
    <source>
        <strain evidence="2">cv. W1943</strain>
    </source>
</reference>
<evidence type="ECO:0000313" key="2">
    <source>
        <dbReference type="Proteomes" id="UP000008022"/>
    </source>
</evidence>
<keyword evidence="2" id="KW-1185">Reference proteome</keyword>
<dbReference type="AlphaFoldDB" id="A0A0E0QX65"/>
<sequence length="93" mass="10480">MKCTLSQSNLTNKQLHDHSDEKKAFKVIFEWMCDGDLEYGPRWSSPIKRTMKIFKDRKLLQRSMPHAGAGAGSGAQMASVAVEDGWFSWCGDV</sequence>